<dbReference type="EMBL" id="CAJOBC010112933">
    <property type="protein sequence ID" value="CAF4537604.1"/>
    <property type="molecule type" value="Genomic_DNA"/>
</dbReference>
<accession>A0A816D6P7</accession>
<name>A0A816D6P7_9BILA</name>
<feature type="non-terminal residue" evidence="2">
    <location>
        <position position="124"/>
    </location>
</feature>
<proteinExistence type="predicted"/>
<dbReference type="Proteomes" id="UP000681722">
    <property type="component" value="Unassembled WGS sequence"/>
</dbReference>
<evidence type="ECO:0000313" key="3">
    <source>
        <dbReference type="EMBL" id="CAF4537604.1"/>
    </source>
</evidence>
<dbReference type="EMBL" id="CAJNOQ010044404">
    <property type="protein sequence ID" value="CAF1633262.1"/>
    <property type="molecule type" value="Genomic_DNA"/>
</dbReference>
<reference evidence="2" key="1">
    <citation type="submission" date="2021-02" db="EMBL/GenBank/DDBJ databases">
        <authorList>
            <person name="Nowell W R."/>
        </authorList>
    </citation>
    <scope>NUCLEOTIDE SEQUENCE</scope>
</reference>
<keyword evidence="4" id="KW-1185">Reference proteome</keyword>
<comment type="caution">
    <text evidence="2">The sequence shown here is derived from an EMBL/GenBank/DDBJ whole genome shotgun (WGS) entry which is preliminary data.</text>
</comment>
<evidence type="ECO:0000256" key="1">
    <source>
        <dbReference type="SAM" id="MobiDB-lite"/>
    </source>
</evidence>
<feature type="region of interest" description="Disordered" evidence="1">
    <location>
        <begin position="1"/>
        <end position="35"/>
    </location>
</feature>
<organism evidence="2 4">
    <name type="scientific">Didymodactylos carnosus</name>
    <dbReference type="NCBI Taxonomy" id="1234261"/>
    <lineage>
        <taxon>Eukaryota</taxon>
        <taxon>Metazoa</taxon>
        <taxon>Spiralia</taxon>
        <taxon>Gnathifera</taxon>
        <taxon>Rotifera</taxon>
        <taxon>Eurotatoria</taxon>
        <taxon>Bdelloidea</taxon>
        <taxon>Philodinida</taxon>
        <taxon>Philodinidae</taxon>
        <taxon>Didymodactylos</taxon>
    </lineage>
</organism>
<evidence type="ECO:0000313" key="4">
    <source>
        <dbReference type="Proteomes" id="UP000663829"/>
    </source>
</evidence>
<dbReference type="Proteomes" id="UP000663829">
    <property type="component" value="Unassembled WGS sequence"/>
</dbReference>
<gene>
    <name evidence="2" type="ORF">GPM918_LOCUS44492</name>
    <name evidence="3" type="ORF">SRO942_LOCUS46452</name>
</gene>
<dbReference type="AlphaFoldDB" id="A0A816D6P7"/>
<feature type="compositionally biased region" description="Low complexity" evidence="1">
    <location>
        <begin position="1"/>
        <end position="16"/>
    </location>
</feature>
<sequence length="124" mass="14060">TTTTMKSSTSLSSSKKQPARQQQLLDDNKKWGDGVGRMTTSMVDKLSTSYGIAIRQASSLSYVLGKPVNEALDIMQQYGKAAFYRYIKTNDYDEDKQHKFCPKNSDTWCSYQQVSFIFDSLTLD</sequence>
<evidence type="ECO:0000313" key="2">
    <source>
        <dbReference type="EMBL" id="CAF1633262.1"/>
    </source>
</evidence>
<dbReference type="OrthoDB" id="10068133at2759"/>
<protein>
    <submittedName>
        <fullName evidence="2">Uncharacterized protein</fullName>
    </submittedName>
</protein>